<evidence type="ECO:0000256" key="6">
    <source>
        <dbReference type="RuleBase" id="RU366058"/>
    </source>
</evidence>
<comment type="subcellular location">
    <subcellularLocation>
        <location evidence="1 6">Cell membrane</location>
        <topology evidence="1 6">Multi-pass membrane protein</topology>
    </subcellularLocation>
</comment>
<evidence type="ECO:0000256" key="2">
    <source>
        <dbReference type="ARBA" id="ARBA00022475"/>
    </source>
</evidence>
<proteinExistence type="inferred from homology"/>
<comment type="caution">
    <text evidence="6">Lacks conserved residue(s) required for the propagation of feature annotation.</text>
</comment>
<keyword evidence="2 6" id="KW-1003">Cell membrane</keyword>
<dbReference type="PANTHER" id="PTHR12677:SF49">
    <property type="entry name" value="TVP38_TMEM64 FAMILY MEMBRANE PROTEIN"/>
    <property type="match status" value="1"/>
</dbReference>
<name>A0A9D1VTF9_9FIRM</name>
<feature type="transmembrane region" description="Helical" evidence="6">
    <location>
        <begin position="75"/>
        <end position="96"/>
    </location>
</feature>
<keyword evidence="5 6" id="KW-0472">Membrane</keyword>
<dbReference type="EMBL" id="DXFD01000023">
    <property type="protein sequence ID" value="HIX46362.1"/>
    <property type="molecule type" value="Genomic_DNA"/>
</dbReference>
<dbReference type="InterPro" id="IPR032816">
    <property type="entry name" value="VTT_dom"/>
</dbReference>
<evidence type="ECO:0000256" key="5">
    <source>
        <dbReference type="ARBA" id="ARBA00023136"/>
    </source>
</evidence>
<dbReference type="AlphaFoldDB" id="A0A9D1VTF9"/>
<dbReference type="Pfam" id="PF09335">
    <property type="entry name" value="VTT_dom"/>
    <property type="match status" value="1"/>
</dbReference>
<feature type="transmembrane region" description="Helical" evidence="6">
    <location>
        <begin position="203"/>
        <end position="225"/>
    </location>
</feature>
<feature type="region of interest" description="Disordered" evidence="7">
    <location>
        <begin position="307"/>
        <end position="344"/>
    </location>
</feature>
<evidence type="ECO:0000256" key="7">
    <source>
        <dbReference type="SAM" id="MobiDB-lite"/>
    </source>
</evidence>
<feature type="transmembrane region" description="Helical" evidence="6">
    <location>
        <begin position="262"/>
        <end position="282"/>
    </location>
</feature>
<feature type="transmembrane region" description="Helical" evidence="6">
    <location>
        <begin position="237"/>
        <end position="256"/>
    </location>
</feature>
<gene>
    <name evidence="9" type="ORF">H9737_01555</name>
</gene>
<keyword evidence="3 6" id="KW-0812">Transmembrane</keyword>
<feature type="domain" description="VTT" evidence="8">
    <location>
        <begin position="135"/>
        <end position="250"/>
    </location>
</feature>
<accession>A0A9D1VTF9</accession>
<evidence type="ECO:0000313" key="10">
    <source>
        <dbReference type="Proteomes" id="UP000824249"/>
    </source>
</evidence>
<dbReference type="Proteomes" id="UP000824249">
    <property type="component" value="Unassembled WGS sequence"/>
</dbReference>
<dbReference type="InterPro" id="IPR015414">
    <property type="entry name" value="TMEM64"/>
</dbReference>
<reference evidence="9" key="2">
    <citation type="submission" date="2021-04" db="EMBL/GenBank/DDBJ databases">
        <authorList>
            <person name="Gilroy R."/>
        </authorList>
    </citation>
    <scope>NUCLEOTIDE SEQUENCE</scope>
    <source>
        <strain evidence="9">26628</strain>
    </source>
</reference>
<feature type="transmembrane region" description="Helical" evidence="6">
    <location>
        <begin position="12"/>
        <end position="32"/>
    </location>
</feature>
<dbReference type="GO" id="GO:0005886">
    <property type="term" value="C:plasma membrane"/>
    <property type="evidence" value="ECO:0007669"/>
    <property type="project" value="UniProtKB-SubCell"/>
</dbReference>
<comment type="similarity">
    <text evidence="6">Belongs to the TVP38/TMEM64 family.</text>
</comment>
<evidence type="ECO:0000259" key="8">
    <source>
        <dbReference type="Pfam" id="PF09335"/>
    </source>
</evidence>
<feature type="transmembrane region" description="Helical" evidence="6">
    <location>
        <begin position="155"/>
        <end position="183"/>
    </location>
</feature>
<protein>
    <recommendedName>
        <fullName evidence="6">TVP38/TMEM64 family membrane protein</fullName>
    </recommendedName>
</protein>
<sequence length="344" mass="37686">MKEIFRKIASALLFAGSATLTVVLTVLCLAWFRSGFLHTYAPVIASIGVTVEVIYILAALLFWMKGSQIVYKSMLTGLILAAILLTGCFVLQATGFLERIDSVEDLRAFIDSRGSFWAPIIFIVLQAMQVFLLPLPGVLTVGAGVLLFGAWETCLYSYIGILLGSVVAFAVGRVVGYRAAAWLVGKESLDKWLQKVKGKDRRLLTVMFILPIFPDDILCFVAGLSTMTWKYFIVMQLISRAISVVLTSLSVAGLVIPYTEWWGILCWILIGIAIVALFILLYKKGDAIEKWFLGLFRSKKDAASDRAAQGETDEAHARLGSAGGKKGAPKKRASSSADRRKNSI</sequence>
<feature type="transmembrane region" description="Helical" evidence="6">
    <location>
        <begin position="116"/>
        <end position="148"/>
    </location>
</feature>
<evidence type="ECO:0000256" key="3">
    <source>
        <dbReference type="ARBA" id="ARBA00022692"/>
    </source>
</evidence>
<dbReference type="PANTHER" id="PTHR12677">
    <property type="entry name" value="GOLGI APPARATUS MEMBRANE PROTEIN TVP38-RELATED"/>
    <property type="match status" value="1"/>
</dbReference>
<comment type="caution">
    <text evidence="9">The sequence shown here is derived from an EMBL/GenBank/DDBJ whole genome shotgun (WGS) entry which is preliminary data.</text>
</comment>
<evidence type="ECO:0000313" key="9">
    <source>
        <dbReference type="EMBL" id="HIX46362.1"/>
    </source>
</evidence>
<keyword evidence="4 6" id="KW-1133">Transmembrane helix</keyword>
<organism evidence="9 10">
    <name type="scientific">Candidatus Borkfalkia faecigallinarum</name>
    <dbReference type="NCBI Taxonomy" id="2838509"/>
    <lineage>
        <taxon>Bacteria</taxon>
        <taxon>Bacillati</taxon>
        <taxon>Bacillota</taxon>
        <taxon>Clostridia</taxon>
        <taxon>Christensenellales</taxon>
        <taxon>Christensenellaceae</taxon>
        <taxon>Candidatus Borkfalkia</taxon>
    </lineage>
</organism>
<feature type="transmembrane region" description="Helical" evidence="6">
    <location>
        <begin position="44"/>
        <end position="63"/>
    </location>
</feature>
<evidence type="ECO:0000256" key="1">
    <source>
        <dbReference type="ARBA" id="ARBA00004651"/>
    </source>
</evidence>
<reference evidence="9" key="1">
    <citation type="journal article" date="2021" name="PeerJ">
        <title>Extensive microbial diversity within the chicken gut microbiome revealed by metagenomics and culture.</title>
        <authorList>
            <person name="Gilroy R."/>
            <person name="Ravi A."/>
            <person name="Getino M."/>
            <person name="Pursley I."/>
            <person name="Horton D.L."/>
            <person name="Alikhan N.F."/>
            <person name="Baker D."/>
            <person name="Gharbi K."/>
            <person name="Hall N."/>
            <person name="Watson M."/>
            <person name="Adriaenssens E.M."/>
            <person name="Foster-Nyarko E."/>
            <person name="Jarju S."/>
            <person name="Secka A."/>
            <person name="Antonio M."/>
            <person name="Oren A."/>
            <person name="Chaudhuri R.R."/>
            <person name="La Ragione R."/>
            <person name="Hildebrand F."/>
            <person name="Pallen M.J."/>
        </authorList>
    </citation>
    <scope>NUCLEOTIDE SEQUENCE</scope>
    <source>
        <strain evidence="9">26628</strain>
    </source>
</reference>
<evidence type="ECO:0000256" key="4">
    <source>
        <dbReference type="ARBA" id="ARBA00022989"/>
    </source>
</evidence>